<feature type="transmembrane region" description="Helical" evidence="1">
    <location>
        <begin position="366"/>
        <end position="384"/>
    </location>
</feature>
<keyword evidence="6" id="KW-1185">Reference proteome</keyword>
<name>A0A0D7W2S2_9FLAO</name>
<evidence type="ECO:0000313" key="5">
    <source>
        <dbReference type="EMBL" id="KJD33420.1"/>
    </source>
</evidence>
<accession>A0A0D7W2S2</accession>
<evidence type="ECO:0000259" key="4">
    <source>
        <dbReference type="Pfam" id="PF25221"/>
    </source>
</evidence>
<organism evidence="5 6">
    <name type="scientific">Neotamlana nanhaiensis</name>
    <dbReference type="NCBI Taxonomy" id="1382798"/>
    <lineage>
        <taxon>Bacteria</taxon>
        <taxon>Pseudomonadati</taxon>
        <taxon>Bacteroidota</taxon>
        <taxon>Flavobacteriia</taxon>
        <taxon>Flavobacteriales</taxon>
        <taxon>Flavobacteriaceae</taxon>
        <taxon>Neotamlana</taxon>
    </lineage>
</organism>
<dbReference type="Proteomes" id="UP000032361">
    <property type="component" value="Unassembled WGS sequence"/>
</dbReference>
<evidence type="ECO:0000259" key="3">
    <source>
        <dbReference type="Pfam" id="PF13387"/>
    </source>
</evidence>
<dbReference type="InterPro" id="IPR025178">
    <property type="entry name" value="Lnb_N"/>
</dbReference>
<sequence length="391" mass="45532">MKNSLLLLFIFCSFEALFSQNLTLSNQAEISVLTVGPGNNLSDAFGHSAFRIKDRALNLDVTYGYGEYDFDAPNFYLKFAQGKLNYLISETNFNRFYLIYRDYYNRSLKEQVLNLKQHQKQALYNYLVNNYKPENRAYLYDFFFDNCATKIKDVAQKNTNNNIVFNLPNDYNDATFRNLIQENLNRNSWGSLGIDIALGSVIDQKATPEEQMFLPKNIHLFFENATINNGEPLVKKSHLLFDKMPTKSSDSFVVSPLFVLGIISLFIIFITYKNYKNKTQSKWLDISLFVITGLVGIFILLLWFATDHQSTHNNYNLLWAFALNMFVIGQFFKKKINAWFKNYIKFLIIMLCLLTLHWIIGVQVFAIGLIPLLIALMVRYIFLIQHYSNKN</sequence>
<dbReference type="OrthoDB" id="319167at2"/>
<feature type="transmembrane region" description="Helical" evidence="1">
    <location>
        <begin position="344"/>
        <end position="360"/>
    </location>
</feature>
<feature type="domain" description="Lnb N-terminal periplasmic" evidence="3">
    <location>
        <begin position="26"/>
        <end position="168"/>
    </location>
</feature>
<reference evidence="5 6" key="1">
    <citation type="journal article" date="2015" name="Antonie Van Leeuwenhoek">
        <title>Tamlana nanhaiensis sp. nov., isolated from surface seawater collected from the South China Sea.</title>
        <authorList>
            <person name="Liu X."/>
            <person name="Lai Q."/>
            <person name="Du Y."/>
            <person name="Li G."/>
            <person name="Sun F."/>
            <person name="Shao Z."/>
        </authorList>
    </citation>
    <scope>NUCLEOTIDE SEQUENCE [LARGE SCALE GENOMIC DNA]</scope>
    <source>
        <strain evidence="5 6">FHC16</strain>
    </source>
</reference>
<dbReference type="RefSeq" id="WP_044625810.1">
    <property type="nucleotide sequence ID" value="NZ_JTDV01000003.1"/>
</dbReference>
<keyword evidence="1" id="KW-0472">Membrane</keyword>
<keyword evidence="1" id="KW-1133">Transmembrane helix</keyword>
<feature type="chain" id="PRO_5002325187" evidence="2">
    <location>
        <begin position="19"/>
        <end position="391"/>
    </location>
</feature>
<feature type="domain" description="Lnb-like transmembrane" evidence="4">
    <location>
        <begin position="250"/>
        <end position="386"/>
    </location>
</feature>
<feature type="transmembrane region" description="Helical" evidence="1">
    <location>
        <begin position="316"/>
        <end position="332"/>
    </location>
</feature>
<protein>
    <submittedName>
        <fullName evidence="5">Membrane protein</fullName>
    </submittedName>
</protein>
<dbReference type="InterPro" id="IPR057436">
    <property type="entry name" value="5TMH_Lnb"/>
</dbReference>
<evidence type="ECO:0000256" key="2">
    <source>
        <dbReference type="SAM" id="SignalP"/>
    </source>
</evidence>
<dbReference type="Pfam" id="PF13387">
    <property type="entry name" value="Lnb_N"/>
    <property type="match status" value="1"/>
</dbReference>
<feature type="transmembrane region" description="Helical" evidence="1">
    <location>
        <begin position="284"/>
        <end position="304"/>
    </location>
</feature>
<dbReference type="EMBL" id="JTDV01000003">
    <property type="protein sequence ID" value="KJD33420.1"/>
    <property type="molecule type" value="Genomic_DNA"/>
</dbReference>
<feature type="signal peptide" evidence="2">
    <location>
        <begin position="1"/>
        <end position="18"/>
    </location>
</feature>
<comment type="caution">
    <text evidence="5">The sequence shown here is derived from an EMBL/GenBank/DDBJ whole genome shotgun (WGS) entry which is preliminary data.</text>
</comment>
<gene>
    <name evidence="5" type="ORF">PK35_06065</name>
</gene>
<evidence type="ECO:0000313" key="6">
    <source>
        <dbReference type="Proteomes" id="UP000032361"/>
    </source>
</evidence>
<feature type="transmembrane region" description="Helical" evidence="1">
    <location>
        <begin position="252"/>
        <end position="272"/>
    </location>
</feature>
<dbReference type="Pfam" id="PF25221">
    <property type="entry name" value="5TMH_Lnb"/>
    <property type="match status" value="1"/>
</dbReference>
<dbReference type="AlphaFoldDB" id="A0A0D7W2S2"/>
<evidence type="ECO:0000256" key="1">
    <source>
        <dbReference type="SAM" id="Phobius"/>
    </source>
</evidence>
<proteinExistence type="predicted"/>
<dbReference type="PATRIC" id="fig|1382798.3.peg.2533"/>
<keyword evidence="2" id="KW-0732">Signal</keyword>
<dbReference type="STRING" id="1382798.PK35_06065"/>
<keyword evidence="1" id="KW-0812">Transmembrane</keyword>